<dbReference type="InterPro" id="IPR036634">
    <property type="entry name" value="PRD_sf"/>
</dbReference>
<comment type="caution">
    <text evidence="3">The sequence shown here is derived from an EMBL/GenBank/DDBJ whole genome shotgun (WGS) entry which is preliminary data.</text>
</comment>
<dbReference type="RefSeq" id="WP_099577917.1">
    <property type="nucleotide sequence ID" value="NZ_MJBI02000001.1"/>
</dbReference>
<dbReference type="SUPFAM" id="SSF63520">
    <property type="entry name" value="PTS-regulatory domain, PRD"/>
    <property type="match status" value="2"/>
</dbReference>
<keyword evidence="4" id="KW-1185">Reference proteome</keyword>
<gene>
    <name evidence="3" type="ORF">BFS35_003175</name>
</gene>
<dbReference type="PANTHER" id="PTHR30185:SF16">
    <property type="entry name" value="PROTEIN GLCT"/>
    <property type="match status" value="1"/>
</dbReference>
<proteinExistence type="predicted"/>
<dbReference type="EMBL" id="MJBI02000001">
    <property type="protein sequence ID" value="RAI82702.1"/>
    <property type="molecule type" value="Genomic_DNA"/>
</dbReference>
<dbReference type="SUPFAM" id="SSF50151">
    <property type="entry name" value="SacY-like RNA-binding domain"/>
    <property type="match status" value="1"/>
</dbReference>
<evidence type="ECO:0000259" key="2">
    <source>
        <dbReference type="PROSITE" id="PS51372"/>
    </source>
</evidence>
<name>A0A2G5NTS5_9STAP</name>
<dbReference type="AlphaFoldDB" id="A0A2G5NTS5"/>
<dbReference type="Gene3D" id="1.20.890.100">
    <property type="match status" value="1"/>
</dbReference>
<dbReference type="InterPro" id="IPR011608">
    <property type="entry name" value="PRD"/>
</dbReference>
<organism evidence="3 4">
    <name type="scientific">Macrococcoides goetzii</name>
    <dbReference type="NCBI Taxonomy" id="1891097"/>
    <lineage>
        <taxon>Bacteria</taxon>
        <taxon>Bacillati</taxon>
        <taxon>Bacillota</taxon>
        <taxon>Bacilli</taxon>
        <taxon>Bacillales</taxon>
        <taxon>Staphylococcaceae</taxon>
        <taxon>Macrococcoides</taxon>
    </lineage>
</organism>
<evidence type="ECO:0000313" key="4">
    <source>
        <dbReference type="Proteomes" id="UP000229523"/>
    </source>
</evidence>
<dbReference type="Gene3D" id="1.10.1790.10">
    <property type="entry name" value="PRD domain"/>
    <property type="match status" value="1"/>
</dbReference>
<accession>A0A2G5NTS5</accession>
<sequence>MGQYIVEKVLNNNVLIALKNNKEVVLIGKGIGFNKKAGHTIIDQDLNKIEKMFELKTEQEQERYKDLMTLTDDHVIATVIEIVEFIDKRTDGQMDDKIILSLTDHIIFALKRYKDGIFVANPFLKETEALYQKEFLIAEQVVQMLNDKLQVNFPRTEVGFIALHIHSSVNNHSLRDMNMMAEVITKAIHMIEQDLKVNIDKDSIAYSRFVRHISFAVQRVMADERMPEQKKLENLLKVQYPLCYNTAVKIVKMMQTHLHKPVYESELVYLTMHIQAFNTEVDNV</sequence>
<dbReference type="Proteomes" id="UP000229523">
    <property type="component" value="Unassembled WGS sequence"/>
</dbReference>
<dbReference type="PANTHER" id="PTHR30185">
    <property type="entry name" value="CRYPTIC BETA-GLUCOSIDE BGL OPERON ANTITERMINATOR"/>
    <property type="match status" value="1"/>
</dbReference>
<dbReference type="InterPro" id="IPR036650">
    <property type="entry name" value="CAT_RNA-bd_dom_sf"/>
</dbReference>
<feature type="domain" description="PRD" evidence="2">
    <location>
        <begin position="70"/>
        <end position="175"/>
    </location>
</feature>
<dbReference type="NCBIfam" id="NF047357">
    <property type="entry name" value="antiterm_GlcT"/>
    <property type="match status" value="1"/>
</dbReference>
<keyword evidence="1" id="KW-0677">Repeat</keyword>
<dbReference type="Gene3D" id="1.20.58.1950">
    <property type="match status" value="1"/>
</dbReference>
<dbReference type="GO" id="GO:0006355">
    <property type="term" value="P:regulation of DNA-templated transcription"/>
    <property type="evidence" value="ECO:0007669"/>
    <property type="project" value="InterPro"/>
</dbReference>
<feature type="domain" description="PRD" evidence="2">
    <location>
        <begin position="176"/>
        <end position="284"/>
    </location>
</feature>
<evidence type="ECO:0000313" key="3">
    <source>
        <dbReference type="EMBL" id="RAI82702.1"/>
    </source>
</evidence>
<dbReference type="GO" id="GO:0003723">
    <property type="term" value="F:RNA binding"/>
    <property type="evidence" value="ECO:0007669"/>
    <property type="project" value="InterPro"/>
</dbReference>
<dbReference type="InterPro" id="IPR050661">
    <property type="entry name" value="BglG_antiterminators"/>
</dbReference>
<evidence type="ECO:0000256" key="1">
    <source>
        <dbReference type="ARBA" id="ARBA00022737"/>
    </source>
</evidence>
<dbReference type="SMART" id="SM01061">
    <property type="entry name" value="CAT_RBD"/>
    <property type="match status" value="1"/>
</dbReference>
<protein>
    <submittedName>
        <fullName evidence="3">Transcription antiterminator</fullName>
    </submittedName>
</protein>
<reference evidence="3 4" key="1">
    <citation type="journal article" date="2018" name="Front. Microbiol.">
        <title>Description and Comparative Genomics of Macrococcus caseolyticus subsp. hominis subsp. nov., Macrococcus goetzii sp. nov., Macrococcus epidermidis sp. nov., and Macrococcus bohemicus sp. nov., Novel Macrococci From Human Clinical Material With Virulence Potential and Suspected Uptake of Foreign DNA by Natural Transformation.</title>
        <authorList>
            <person name="Maslanova I."/>
            <person name="Wertheimer Z."/>
            <person name="Sedlacek I."/>
            <person name="Svec P."/>
            <person name="Indrakova A."/>
            <person name="Kovarovic V."/>
            <person name="Schumann P."/>
            <person name="Sproer C."/>
            <person name="Kralova S."/>
            <person name="Sedo O."/>
            <person name="Kristofova L."/>
            <person name="Vrbovska V."/>
            <person name="Fuzik T."/>
            <person name="Petras P."/>
            <person name="Zdrahal Z."/>
            <person name="Ruzickova V."/>
            <person name="Doskar J."/>
            <person name="Pantucek R."/>
        </authorList>
    </citation>
    <scope>NUCLEOTIDE SEQUENCE [LARGE SCALE GENOMIC DNA]</scope>
    <source>
        <strain evidence="3 4">CCM 4927</strain>
    </source>
</reference>
<dbReference type="Pfam" id="PF00874">
    <property type="entry name" value="PRD"/>
    <property type="match status" value="2"/>
</dbReference>
<dbReference type="PROSITE" id="PS51372">
    <property type="entry name" value="PRD_2"/>
    <property type="match status" value="2"/>
</dbReference>
<dbReference type="Gene3D" id="2.30.24.10">
    <property type="entry name" value="CAT RNA-binding domain"/>
    <property type="match status" value="1"/>
</dbReference>
<dbReference type="Pfam" id="PF03123">
    <property type="entry name" value="CAT_RBD"/>
    <property type="match status" value="1"/>
</dbReference>
<dbReference type="InterPro" id="IPR004341">
    <property type="entry name" value="CAT_RNA-bd_dom"/>
</dbReference>